<accession>A0A828Y1W1</accession>
<organism evidence="1 2">
    <name type="scientific">Leptospira kirschneri str. 200802841</name>
    <dbReference type="NCBI Taxonomy" id="1193047"/>
    <lineage>
        <taxon>Bacteria</taxon>
        <taxon>Pseudomonadati</taxon>
        <taxon>Spirochaetota</taxon>
        <taxon>Spirochaetia</taxon>
        <taxon>Leptospirales</taxon>
        <taxon>Leptospiraceae</taxon>
        <taxon>Leptospira</taxon>
    </lineage>
</organism>
<sequence>MQTAGTSYEVWNSLQTVETPARFRIHCAVGIDAESSY</sequence>
<keyword evidence="2" id="KW-1185">Reference proteome</keyword>
<evidence type="ECO:0000313" key="2">
    <source>
        <dbReference type="Proteomes" id="UP000006339"/>
    </source>
</evidence>
<gene>
    <name evidence="1" type="ORF">LEP1GSC131_1876</name>
</gene>
<protein>
    <submittedName>
        <fullName evidence="1">Uncharacterized protein</fullName>
    </submittedName>
</protein>
<evidence type="ECO:0000313" key="1">
    <source>
        <dbReference type="EMBL" id="EKO51466.1"/>
    </source>
</evidence>
<dbReference type="Proteomes" id="UP000006339">
    <property type="component" value="Unassembled WGS sequence"/>
</dbReference>
<proteinExistence type="predicted"/>
<name>A0A828Y1W1_9LEPT</name>
<dbReference type="AlphaFoldDB" id="A0A828Y1W1"/>
<reference evidence="1" key="1">
    <citation type="submission" date="2012-10" db="EMBL/GenBank/DDBJ databases">
        <authorList>
            <person name="Harkins D.M."/>
            <person name="Durkin A.S."/>
            <person name="Brinkac L.M."/>
            <person name="Selengut J.D."/>
            <person name="Sanka R."/>
            <person name="DePew J."/>
            <person name="Purushe J."/>
            <person name="Picardeau M."/>
            <person name="Werts C."/>
            <person name="Goarant C."/>
            <person name="Vinetz J.M."/>
            <person name="Sutton G.G."/>
            <person name="Nelson W.C."/>
            <person name="Fouts D.E."/>
        </authorList>
    </citation>
    <scope>NUCLEOTIDE SEQUENCE [LARGE SCALE GENOMIC DNA]</scope>
    <source>
        <strain evidence="1">200802841</strain>
    </source>
</reference>
<dbReference type="EMBL" id="AKWH02000041">
    <property type="protein sequence ID" value="EKO51466.1"/>
    <property type="molecule type" value="Genomic_DNA"/>
</dbReference>
<comment type="caution">
    <text evidence="1">The sequence shown here is derived from an EMBL/GenBank/DDBJ whole genome shotgun (WGS) entry which is preliminary data.</text>
</comment>